<keyword evidence="3" id="KW-0479">Metal-binding</keyword>
<evidence type="ECO:0000256" key="6">
    <source>
        <dbReference type="ARBA" id="ARBA00022833"/>
    </source>
</evidence>
<evidence type="ECO:0000256" key="9">
    <source>
        <dbReference type="SAM" id="SignalP"/>
    </source>
</evidence>
<dbReference type="Gene3D" id="2.60.40.10">
    <property type="entry name" value="Immunoglobulins"/>
    <property type="match status" value="1"/>
</dbReference>
<evidence type="ECO:0000256" key="3">
    <source>
        <dbReference type="ARBA" id="ARBA00022723"/>
    </source>
</evidence>
<dbReference type="GO" id="GO:0046872">
    <property type="term" value="F:metal ion binding"/>
    <property type="evidence" value="ECO:0007669"/>
    <property type="project" value="UniProtKB-KW"/>
</dbReference>
<proteinExistence type="inferred from homology"/>
<dbReference type="RefSeq" id="WP_136577108.1">
    <property type="nucleotide sequence ID" value="NZ_STFF01000002.1"/>
</dbReference>
<dbReference type="Pfam" id="PF20009">
    <property type="entry name" value="GEVED"/>
    <property type="match status" value="1"/>
</dbReference>
<dbReference type="InterPro" id="IPR045474">
    <property type="entry name" value="GEVED"/>
</dbReference>
<dbReference type="Gene3D" id="3.40.390.10">
    <property type="entry name" value="Collagenase (Catalytic Domain)"/>
    <property type="match status" value="1"/>
</dbReference>
<dbReference type="Proteomes" id="UP000306918">
    <property type="component" value="Unassembled WGS sequence"/>
</dbReference>
<dbReference type="SUPFAM" id="SSF55486">
    <property type="entry name" value="Metalloproteases ('zincins'), catalytic domain"/>
    <property type="match status" value="1"/>
</dbReference>
<dbReference type="EMBL" id="STFF01000002">
    <property type="protein sequence ID" value="THU40355.1"/>
    <property type="molecule type" value="Genomic_DNA"/>
</dbReference>
<accession>A0A4S8HXY5</accession>
<dbReference type="NCBIfam" id="TIGR04183">
    <property type="entry name" value="Por_Secre_tail"/>
    <property type="match status" value="1"/>
</dbReference>
<keyword evidence="6" id="KW-0862">Zinc</keyword>
<keyword evidence="2" id="KW-0645">Protease</keyword>
<dbReference type="GO" id="GO:0006508">
    <property type="term" value="P:proteolysis"/>
    <property type="evidence" value="ECO:0007669"/>
    <property type="project" value="UniProtKB-KW"/>
</dbReference>
<feature type="domain" description="Secretion system C-terminal sorting" evidence="11">
    <location>
        <begin position="622"/>
        <end position="695"/>
    </location>
</feature>
<evidence type="ECO:0000256" key="2">
    <source>
        <dbReference type="ARBA" id="ARBA00022670"/>
    </source>
</evidence>
<dbReference type="OrthoDB" id="6385856at2"/>
<dbReference type="InterPro" id="IPR013783">
    <property type="entry name" value="Ig-like_fold"/>
</dbReference>
<dbReference type="InterPro" id="IPR008754">
    <property type="entry name" value="Peptidase_M43"/>
</dbReference>
<dbReference type="Pfam" id="PF18962">
    <property type="entry name" value="Por_Secre_tail"/>
    <property type="match status" value="1"/>
</dbReference>
<feature type="domain" description="Peptidase M43 pregnancy-associated plasma-A" evidence="10">
    <location>
        <begin position="174"/>
        <end position="323"/>
    </location>
</feature>
<keyword evidence="8" id="KW-1015">Disulfide bond</keyword>
<evidence type="ECO:0000259" key="12">
    <source>
        <dbReference type="Pfam" id="PF20009"/>
    </source>
</evidence>
<dbReference type="PANTHER" id="PTHR47466">
    <property type="match status" value="1"/>
</dbReference>
<keyword evidence="4 9" id="KW-0732">Signal</keyword>
<evidence type="ECO:0000259" key="10">
    <source>
        <dbReference type="Pfam" id="PF05572"/>
    </source>
</evidence>
<comment type="similarity">
    <text evidence="1">Belongs to the peptidase M43B family.</text>
</comment>
<dbReference type="InterPro" id="IPR026444">
    <property type="entry name" value="Secre_tail"/>
</dbReference>
<dbReference type="AlphaFoldDB" id="A0A4S8HXY5"/>
<protein>
    <submittedName>
        <fullName evidence="13">T9SS type A sorting domain-containing protein</fullName>
    </submittedName>
</protein>
<name>A0A4S8HXY5_9BACT</name>
<dbReference type="Pfam" id="PF05572">
    <property type="entry name" value="Peptidase_M43"/>
    <property type="match status" value="1"/>
</dbReference>
<dbReference type="GO" id="GO:0008237">
    <property type="term" value="F:metallopeptidase activity"/>
    <property type="evidence" value="ECO:0007669"/>
    <property type="project" value="UniProtKB-KW"/>
</dbReference>
<sequence length="697" mass="76340">MKFIHLSFIFLTCFISRSFAQDCGFDGLHKNLLKNDPQYRQQVIEAEAQIQKAIKEQETRRSNARAESTMSTLYYIPVVVHVVHTGEPVGSINNPSEARIIGAINYLNDVFAGTHPGLDPSGAGNIQIQFVLAKSDRNCEAFNGIDRIDFSGNATYVASGVQDPNQNSKNGISDNDLKKGTLWDPPFYYNIWLVNKISGNTLGYATFPGFNVSNANGVVMVAREMDSLKMVLVHEIGHGLNLYHVFEGSANNTQCQNNTDCTQQGDGVCDTDPITFERSSCRTGINPCTGTNYSKNTEYNFMSYSRCNTLFTPGQKARMLAAMTLPSLAVLARSPALLVPGISNFAEPPLLCTPSFPKPLPNGYGVTSVSVNDIRMESGNARFDGNGYLNFAANCNRRFTLQPGGTYTFTVSTSGYANEQVRAWIDYNKDGVFDNATEQIILANTLSNFSGNPPYPAVSAMFTIPPGAKNGEMLRMRVIAEPSNSWNVSPIGDACFIPSFGQVEDYAVFISASVLPAVMEYVKGEMLNNAVRITWKTSSEINTDAFEIERSYTGKEYSSIGTVPASGHTNGDAYAYSDKTYTGNVIYYRIKQVDKGGQFNYSTVVTVKRETAPENAITITNNPFADKFGITVATPVQSKVKINLLDITGKLLYTRSAEALGNTTISITPDTRKLLAGMYLVQVTINGKTTTRKIIKQ</sequence>
<evidence type="ECO:0000256" key="4">
    <source>
        <dbReference type="ARBA" id="ARBA00022729"/>
    </source>
</evidence>
<organism evidence="13 14">
    <name type="scientific">Niastella caeni</name>
    <dbReference type="NCBI Taxonomy" id="2569763"/>
    <lineage>
        <taxon>Bacteria</taxon>
        <taxon>Pseudomonadati</taxon>
        <taxon>Bacteroidota</taxon>
        <taxon>Chitinophagia</taxon>
        <taxon>Chitinophagales</taxon>
        <taxon>Chitinophagaceae</taxon>
        <taxon>Niastella</taxon>
    </lineage>
</organism>
<feature type="chain" id="PRO_5020560293" evidence="9">
    <location>
        <begin position="21"/>
        <end position="697"/>
    </location>
</feature>
<evidence type="ECO:0000313" key="13">
    <source>
        <dbReference type="EMBL" id="THU40355.1"/>
    </source>
</evidence>
<dbReference type="InterPro" id="IPR024079">
    <property type="entry name" value="MetalloPept_cat_dom_sf"/>
</dbReference>
<evidence type="ECO:0000256" key="7">
    <source>
        <dbReference type="ARBA" id="ARBA00023049"/>
    </source>
</evidence>
<evidence type="ECO:0000259" key="11">
    <source>
        <dbReference type="Pfam" id="PF18962"/>
    </source>
</evidence>
<evidence type="ECO:0000256" key="5">
    <source>
        <dbReference type="ARBA" id="ARBA00022801"/>
    </source>
</evidence>
<evidence type="ECO:0000256" key="8">
    <source>
        <dbReference type="ARBA" id="ARBA00023157"/>
    </source>
</evidence>
<reference evidence="13 14" key="1">
    <citation type="submission" date="2019-04" db="EMBL/GenBank/DDBJ databases">
        <title>Niastella caeni sp. nov., isolated from activated sludge.</title>
        <authorList>
            <person name="Sheng M."/>
        </authorList>
    </citation>
    <scope>NUCLEOTIDE SEQUENCE [LARGE SCALE GENOMIC DNA]</scope>
    <source>
        <strain evidence="13 14">HX-2-15</strain>
    </source>
</reference>
<comment type="caution">
    <text evidence="13">The sequence shown here is derived from an EMBL/GenBank/DDBJ whole genome shotgun (WGS) entry which is preliminary data.</text>
</comment>
<keyword evidence="7" id="KW-0482">Metalloprotease</keyword>
<keyword evidence="14" id="KW-1185">Reference proteome</keyword>
<feature type="signal peptide" evidence="9">
    <location>
        <begin position="1"/>
        <end position="20"/>
    </location>
</feature>
<dbReference type="PANTHER" id="PTHR47466:SF1">
    <property type="entry name" value="METALLOPROTEASE MEP1 (AFU_ORTHOLOGUE AFUA_1G07730)-RELATED"/>
    <property type="match status" value="1"/>
</dbReference>
<gene>
    <name evidence="13" type="ORF">FAM09_10840</name>
</gene>
<keyword evidence="5" id="KW-0378">Hydrolase</keyword>
<evidence type="ECO:0000256" key="1">
    <source>
        <dbReference type="ARBA" id="ARBA00008721"/>
    </source>
</evidence>
<feature type="domain" description="GEVED" evidence="12">
    <location>
        <begin position="421"/>
        <end position="508"/>
    </location>
</feature>
<evidence type="ECO:0000313" key="14">
    <source>
        <dbReference type="Proteomes" id="UP000306918"/>
    </source>
</evidence>